<evidence type="ECO:0000256" key="9">
    <source>
        <dbReference type="SAM" id="MobiDB-lite"/>
    </source>
</evidence>
<accession>A0A2R5F710</accession>
<dbReference type="Pfam" id="PF02321">
    <property type="entry name" value="OEP"/>
    <property type="match status" value="2"/>
</dbReference>
<evidence type="ECO:0000256" key="10">
    <source>
        <dbReference type="SAM" id="SignalP"/>
    </source>
</evidence>
<reference evidence="11 12" key="1">
    <citation type="journal article" date="2018" name="Environ. Microbiol.">
        <title>Isolation and genomic characterization of Novimethylophilus kurashikiensis gen. nov. sp. nov., a new lanthanide-dependent methylotrophic species of Methylophilaceae.</title>
        <authorList>
            <person name="Lv H."/>
            <person name="Sahin N."/>
            <person name="Tani A."/>
        </authorList>
    </citation>
    <scope>NUCLEOTIDE SEQUENCE [LARGE SCALE GENOMIC DNA]</scope>
    <source>
        <strain evidence="11 12">La2-4</strain>
    </source>
</reference>
<feature type="coiled-coil region" evidence="8">
    <location>
        <begin position="350"/>
        <end position="377"/>
    </location>
</feature>
<dbReference type="InterPro" id="IPR010130">
    <property type="entry name" value="T1SS_OMP_TolC"/>
</dbReference>
<feature type="signal peptide" evidence="10">
    <location>
        <begin position="1"/>
        <end position="21"/>
    </location>
</feature>
<evidence type="ECO:0000256" key="2">
    <source>
        <dbReference type="ARBA" id="ARBA00007613"/>
    </source>
</evidence>
<evidence type="ECO:0000256" key="1">
    <source>
        <dbReference type="ARBA" id="ARBA00004442"/>
    </source>
</evidence>
<comment type="subcellular location">
    <subcellularLocation>
        <location evidence="1">Cell outer membrane</location>
    </subcellularLocation>
</comment>
<keyword evidence="10" id="KW-0732">Signal</keyword>
<evidence type="ECO:0000256" key="4">
    <source>
        <dbReference type="ARBA" id="ARBA00022452"/>
    </source>
</evidence>
<evidence type="ECO:0000256" key="5">
    <source>
        <dbReference type="ARBA" id="ARBA00022692"/>
    </source>
</evidence>
<dbReference type="RefSeq" id="WP_109013711.1">
    <property type="nucleotide sequence ID" value="NZ_BDOQ01000001.1"/>
</dbReference>
<dbReference type="Gene3D" id="1.20.1600.10">
    <property type="entry name" value="Outer membrane efflux proteins (OEP)"/>
    <property type="match status" value="1"/>
</dbReference>
<feature type="region of interest" description="Disordered" evidence="9">
    <location>
        <begin position="448"/>
        <end position="481"/>
    </location>
</feature>
<dbReference type="PANTHER" id="PTHR30026:SF22">
    <property type="entry name" value="OUTER MEMBRANE EFFLUX PROTEIN"/>
    <property type="match status" value="1"/>
</dbReference>
<organism evidence="11 12">
    <name type="scientific">Novimethylophilus kurashikiensis</name>
    <dbReference type="NCBI Taxonomy" id="1825523"/>
    <lineage>
        <taxon>Bacteria</taxon>
        <taxon>Pseudomonadati</taxon>
        <taxon>Pseudomonadota</taxon>
        <taxon>Betaproteobacteria</taxon>
        <taxon>Nitrosomonadales</taxon>
        <taxon>Methylophilaceae</taxon>
        <taxon>Novimethylophilus</taxon>
    </lineage>
</organism>
<proteinExistence type="inferred from homology"/>
<dbReference type="SUPFAM" id="SSF56954">
    <property type="entry name" value="Outer membrane efflux proteins (OEP)"/>
    <property type="match status" value="1"/>
</dbReference>
<sequence>MNKKVISAAVSFACAIGFTHAAFSATLTEAVDQTIKTNPDILIDANQRLSTDEAVKQAKGGYYPKVDLNLGYGREWSENISTQNRPGKDATLWRGESGLTLSQMIYDGSGTTSEVNRQKSRQNSAAHKVMGTSEQIALKAIETYLDVLRREELLKLAQENLAAHDRTFSQIKLRADSGIGRKADLEQAQARLSLSQANVASAEANLREANIAYNKVIGSMPSNLTKPTAIDGIPASVDDALKVGLDNHPILRSALADIEATRAQQGAAEALMKPRVDLELGTNFNHNLDGVQYKSNDWYAMLRLRYNLFHGGADKARISEASVQTQAAIETMHRTQRQVEESLRLSWNSMITAQDRIPKLQATVEAAERTRDAYTKQFSIGQRTLLDLLDSENELYTDRSNLVEAQYIDIFARYRLMADMGRLLETLGVAPREEAKIGEATMGGYAKDVAKASNEPAPTAEPAPAAEPAAAPAEEAAPAAQ</sequence>
<dbReference type="OrthoDB" id="9814637at2"/>
<dbReference type="GO" id="GO:0015562">
    <property type="term" value="F:efflux transmembrane transporter activity"/>
    <property type="evidence" value="ECO:0007669"/>
    <property type="project" value="InterPro"/>
</dbReference>
<dbReference type="GO" id="GO:1990281">
    <property type="term" value="C:efflux pump complex"/>
    <property type="evidence" value="ECO:0007669"/>
    <property type="project" value="TreeGrafter"/>
</dbReference>
<gene>
    <name evidence="11" type="primary">lapE</name>
    <name evidence="11" type="ORF">NMK_0002</name>
</gene>
<dbReference type="PANTHER" id="PTHR30026">
    <property type="entry name" value="OUTER MEMBRANE PROTEIN TOLC"/>
    <property type="match status" value="1"/>
</dbReference>
<keyword evidence="8" id="KW-0175">Coiled coil</keyword>
<evidence type="ECO:0000256" key="6">
    <source>
        <dbReference type="ARBA" id="ARBA00023136"/>
    </source>
</evidence>
<dbReference type="EMBL" id="BDOQ01000001">
    <property type="protein sequence ID" value="GBG12471.1"/>
    <property type="molecule type" value="Genomic_DNA"/>
</dbReference>
<dbReference type="GO" id="GO:0009279">
    <property type="term" value="C:cell outer membrane"/>
    <property type="evidence" value="ECO:0007669"/>
    <property type="project" value="UniProtKB-SubCell"/>
</dbReference>
<evidence type="ECO:0000256" key="8">
    <source>
        <dbReference type="SAM" id="Coils"/>
    </source>
</evidence>
<evidence type="ECO:0000256" key="3">
    <source>
        <dbReference type="ARBA" id="ARBA00022448"/>
    </source>
</evidence>
<evidence type="ECO:0000313" key="11">
    <source>
        <dbReference type="EMBL" id="GBG12471.1"/>
    </source>
</evidence>
<dbReference type="GO" id="GO:0015288">
    <property type="term" value="F:porin activity"/>
    <property type="evidence" value="ECO:0007669"/>
    <property type="project" value="TreeGrafter"/>
</dbReference>
<dbReference type="InterPro" id="IPR051906">
    <property type="entry name" value="TolC-like"/>
</dbReference>
<evidence type="ECO:0000256" key="7">
    <source>
        <dbReference type="ARBA" id="ARBA00023237"/>
    </source>
</evidence>
<comment type="similarity">
    <text evidence="2">Belongs to the outer membrane factor (OMF) (TC 1.B.17) family.</text>
</comment>
<keyword evidence="3" id="KW-0813">Transport</keyword>
<keyword evidence="5" id="KW-0812">Transmembrane</keyword>
<keyword evidence="4" id="KW-1134">Transmembrane beta strand</keyword>
<feature type="chain" id="PRO_5015302210" evidence="10">
    <location>
        <begin position="22"/>
        <end position="481"/>
    </location>
</feature>
<dbReference type="AlphaFoldDB" id="A0A2R5F710"/>
<keyword evidence="12" id="KW-1185">Reference proteome</keyword>
<dbReference type="Proteomes" id="UP000245081">
    <property type="component" value="Unassembled WGS sequence"/>
</dbReference>
<dbReference type="InterPro" id="IPR003423">
    <property type="entry name" value="OMP_efflux"/>
</dbReference>
<protein>
    <submittedName>
        <fullName evidence="11">Outer membrane protein, adhesin transport system</fullName>
    </submittedName>
</protein>
<dbReference type="NCBIfam" id="TIGR01844">
    <property type="entry name" value="type_I_sec_TolC"/>
    <property type="match status" value="1"/>
</dbReference>
<comment type="caution">
    <text evidence="11">The sequence shown here is derived from an EMBL/GenBank/DDBJ whole genome shotgun (WGS) entry which is preliminary data.</text>
</comment>
<name>A0A2R5F710_9PROT</name>
<evidence type="ECO:0000313" key="12">
    <source>
        <dbReference type="Proteomes" id="UP000245081"/>
    </source>
</evidence>
<keyword evidence="6" id="KW-0472">Membrane</keyword>
<feature type="compositionally biased region" description="Low complexity" evidence="9">
    <location>
        <begin position="455"/>
        <end position="481"/>
    </location>
</feature>
<keyword evidence="7" id="KW-0998">Cell outer membrane</keyword>